<dbReference type="Proteomes" id="UP001107558">
    <property type="component" value="Chromosome 4"/>
</dbReference>
<feature type="compositionally biased region" description="Basic residues" evidence="1">
    <location>
        <begin position="58"/>
        <end position="80"/>
    </location>
</feature>
<evidence type="ECO:0000313" key="3">
    <source>
        <dbReference type="Proteomes" id="UP001107558"/>
    </source>
</evidence>
<organism evidence="2 3">
    <name type="scientific">Polypedilum vanderplanki</name>
    <name type="common">Sleeping chironomid midge</name>
    <dbReference type="NCBI Taxonomy" id="319348"/>
    <lineage>
        <taxon>Eukaryota</taxon>
        <taxon>Metazoa</taxon>
        <taxon>Ecdysozoa</taxon>
        <taxon>Arthropoda</taxon>
        <taxon>Hexapoda</taxon>
        <taxon>Insecta</taxon>
        <taxon>Pterygota</taxon>
        <taxon>Neoptera</taxon>
        <taxon>Endopterygota</taxon>
        <taxon>Diptera</taxon>
        <taxon>Nematocera</taxon>
        <taxon>Chironomoidea</taxon>
        <taxon>Chironomidae</taxon>
        <taxon>Chironominae</taxon>
        <taxon>Polypedilum</taxon>
        <taxon>Polypedilum</taxon>
    </lineage>
</organism>
<evidence type="ECO:0000313" key="2">
    <source>
        <dbReference type="EMBL" id="KAG5669111.1"/>
    </source>
</evidence>
<gene>
    <name evidence="2" type="ORF">PVAND_017008</name>
</gene>
<name>A0A9J6BHR3_POLVA</name>
<proteinExistence type="predicted"/>
<accession>A0A9J6BHR3</accession>
<sequence length="424" mass="47786">MVHPNRKTVSERPAQEESNPPLGSIALPVPAGYRIPRVQSRATERESFTPPPPEPHSSHNRSGHSSRHRDRSPVPRRRHRDSSSPRRSRRDSSLERNRRRSTDRRQLSIRRSPSGYRQVQFAPAVEAYSPSRSRHGSSSRSRQDRRHTPPHHSRNRRSPLRVQQPVIARQQPQRPLALVDRLGPRIMQNSRVVRQVQDRNPSVLKFENVALDVDLLTFLTQLSRSMRSVIGATREFDYVNQVVGPAIFVYICDQTELDYAVMNTITFDFTSGRQEIRPLLLSATITSILIGDLDVPSSNVIPTVMLRNLVSIPIRQAIASTIDAVQLISQFDVQVTHIRLPGQTSELAKTSSLAFIGISSSDKVAMLDGLDIDRCGKKLPVNKSIQAPVLIPTGMMKQQRDADWARRAYASSMLILKPNPFVGC</sequence>
<protein>
    <submittedName>
        <fullName evidence="2">Uncharacterized protein</fullName>
    </submittedName>
</protein>
<keyword evidence="3" id="KW-1185">Reference proteome</keyword>
<feature type="region of interest" description="Disordered" evidence="1">
    <location>
        <begin position="1"/>
        <end position="174"/>
    </location>
</feature>
<dbReference type="AlphaFoldDB" id="A0A9J6BHR3"/>
<evidence type="ECO:0000256" key="1">
    <source>
        <dbReference type="SAM" id="MobiDB-lite"/>
    </source>
</evidence>
<reference evidence="2" key="1">
    <citation type="submission" date="2021-03" db="EMBL/GenBank/DDBJ databases">
        <title>Chromosome level genome of the anhydrobiotic midge Polypedilum vanderplanki.</title>
        <authorList>
            <person name="Yoshida Y."/>
            <person name="Kikawada T."/>
            <person name="Gusev O."/>
        </authorList>
    </citation>
    <scope>NUCLEOTIDE SEQUENCE</scope>
    <source>
        <strain evidence="2">NIAS01</strain>
        <tissue evidence="2">Whole body or cell culture</tissue>
    </source>
</reference>
<dbReference type="EMBL" id="JADBJN010000004">
    <property type="protein sequence ID" value="KAG5669111.1"/>
    <property type="molecule type" value="Genomic_DNA"/>
</dbReference>
<feature type="compositionally biased region" description="Basic residues" evidence="1">
    <location>
        <begin position="132"/>
        <end position="159"/>
    </location>
</feature>
<comment type="caution">
    <text evidence="2">The sequence shown here is derived from an EMBL/GenBank/DDBJ whole genome shotgun (WGS) entry which is preliminary data.</text>
</comment>